<dbReference type="GO" id="GO:0042802">
    <property type="term" value="F:identical protein binding"/>
    <property type="evidence" value="ECO:0007669"/>
    <property type="project" value="TreeGrafter"/>
</dbReference>
<dbReference type="Pfam" id="PF14689">
    <property type="entry name" value="SPOB_a"/>
    <property type="match status" value="1"/>
</dbReference>
<name>R1AVL7_9FIRM</name>
<gene>
    <name evidence="4" type="ORF">L21TH_1245</name>
</gene>
<dbReference type="eggNOG" id="COG3290">
    <property type="taxonomic scope" value="Bacteria"/>
</dbReference>
<dbReference type="Proteomes" id="UP000013378">
    <property type="component" value="Unassembled WGS sequence"/>
</dbReference>
<dbReference type="STRING" id="1304284.L21TH_1245"/>
<dbReference type="Pfam" id="PF14501">
    <property type="entry name" value="HATPase_c_5"/>
    <property type="match status" value="1"/>
</dbReference>
<dbReference type="Gene3D" id="3.30.565.10">
    <property type="entry name" value="Histidine kinase-like ATPase, C-terminal domain"/>
    <property type="match status" value="1"/>
</dbReference>
<dbReference type="Gene3D" id="1.10.287.130">
    <property type="match status" value="1"/>
</dbReference>
<feature type="transmembrane region" description="Helical" evidence="1">
    <location>
        <begin position="206"/>
        <end position="223"/>
    </location>
</feature>
<sequence>MTGFVLLSIKKVGEEIKKKVEINLLKSHFSQVEELIKILQTRSHEYIRHIQTLQAMLYLDEVASAKEYIEGISGKYQHINHIVYTGNPALTALLNSKMKIAEDKNIGFDFAIKCDITNLQVKSWDLCSILGNLIDNAFEAVLQINDNRKVGVEIKHENKQHVIYVYNNGPKIPKKIKNKCLSLSTILFLIAGKLSFSYMAESTLKLFLMLVVMLALYSIYKYVPAVGVSTNSKWLFYEPAHG</sequence>
<feature type="domain" description="Sensor histidine kinase NatK-like C-terminal" evidence="2">
    <location>
        <begin position="123"/>
        <end position="168"/>
    </location>
</feature>
<dbReference type="InterPro" id="IPR032834">
    <property type="entry name" value="NatK-like_C"/>
</dbReference>
<keyword evidence="1" id="KW-0472">Membrane</keyword>
<evidence type="ECO:0000259" key="3">
    <source>
        <dbReference type="Pfam" id="PF14689"/>
    </source>
</evidence>
<accession>R1AVL7</accession>
<keyword evidence="4" id="KW-0808">Transferase</keyword>
<feature type="transmembrane region" description="Helical" evidence="1">
    <location>
        <begin position="180"/>
        <end position="200"/>
    </location>
</feature>
<evidence type="ECO:0000313" key="4">
    <source>
        <dbReference type="EMBL" id="EOD00707.1"/>
    </source>
</evidence>
<evidence type="ECO:0000256" key="1">
    <source>
        <dbReference type="SAM" id="Phobius"/>
    </source>
</evidence>
<comment type="caution">
    <text evidence="4">The sequence shown here is derived from an EMBL/GenBank/DDBJ whole genome shotgun (WGS) entry which is preliminary data.</text>
</comment>
<keyword evidence="4" id="KW-0418">Kinase</keyword>
<evidence type="ECO:0000313" key="5">
    <source>
        <dbReference type="Proteomes" id="UP000013378"/>
    </source>
</evidence>
<reference evidence="4 5" key="1">
    <citation type="journal article" date="2015" name="Geomicrobiol. J.">
        <title>Caldisalinibacter kiritimatiensis gen. nov., sp. nov., a moderately thermohalophilic thiosulfate-reducing bacterium from a hypersaline microbial mat.</title>
        <authorList>
            <person name="Ben Hania W."/>
            <person name="Joseph M."/>
            <person name="Fiebig A."/>
            <person name="Bunk B."/>
            <person name="Klenk H.-P."/>
            <person name="Fardeau M.-L."/>
            <person name="Spring S."/>
        </authorList>
    </citation>
    <scope>NUCLEOTIDE SEQUENCE [LARGE SCALE GENOMIC DNA]</scope>
    <source>
        <strain evidence="4 5">L21-TH-D2</strain>
    </source>
</reference>
<dbReference type="SUPFAM" id="SSF55874">
    <property type="entry name" value="ATPase domain of HSP90 chaperone/DNA topoisomerase II/histidine kinase"/>
    <property type="match status" value="1"/>
</dbReference>
<dbReference type="GO" id="GO:0016301">
    <property type="term" value="F:kinase activity"/>
    <property type="evidence" value="ECO:0007669"/>
    <property type="project" value="UniProtKB-KW"/>
</dbReference>
<organism evidence="4 5">
    <name type="scientific">Caldisalinibacter kiritimatiensis</name>
    <dbReference type="NCBI Taxonomy" id="1304284"/>
    <lineage>
        <taxon>Bacteria</taxon>
        <taxon>Bacillati</taxon>
        <taxon>Bacillota</taxon>
        <taxon>Tissierellia</taxon>
        <taxon>Tissierellales</taxon>
        <taxon>Thermohalobacteraceae</taxon>
        <taxon>Caldisalinibacter</taxon>
    </lineage>
</organism>
<dbReference type="AlphaFoldDB" id="R1AVL7"/>
<evidence type="ECO:0000259" key="2">
    <source>
        <dbReference type="Pfam" id="PF14501"/>
    </source>
</evidence>
<dbReference type="InterPro" id="IPR036890">
    <property type="entry name" value="HATPase_C_sf"/>
</dbReference>
<dbReference type="PANTHER" id="PTHR40448:SF1">
    <property type="entry name" value="TWO-COMPONENT SENSOR HISTIDINE KINASE"/>
    <property type="match status" value="1"/>
</dbReference>
<dbReference type="PANTHER" id="PTHR40448">
    <property type="entry name" value="TWO-COMPONENT SENSOR HISTIDINE KINASE"/>
    <property type="match status" value="1"/>
</dbReference>
<keyword evidence="5" id="KW-1185">Reference proteome</keyword>
<dbReference type="InterPro" id="IPR039506">
    <property type="entry name" value="SPOB_a"/>
</dbReference>
<keyword evidence="1" id="KW-1133">Transmembrane helix</keyword>
<dbReference type="EMBL" id="ARZA01000129">
    <property type="protein sequence ID" value="EOD00707.1"/>
    <property type="molecule type" value="Genomic_DNA"/>
</dbReference>
<proteinExistence type="predicted"/>
<keyword evidence="1" id="KW-0812">Transmembrane</keyword>
<feature type="domain" description="SpoOB alpha-helical" evidence="3">
    <location>
        <begin position="27"/>
        <end position="76"/>
    </location>
</feature>
<protein>
    <submittedName>
        <fullName evidence="4">Signal transduction histidine kinase regulating citrate/malate metabolism</fullName>
    </submittedName>
</protein>